<keyword evidence="8" id="KW-1185">Reference proteome</keyword>
<evidence type="ECO:0000259" key="6">
    <source>
        <dbReference type="PROSITE" id="PS50975"/>
    </source>
</evidence>
<keyword evidence="2 4" id="KW-0658">Purine biosynthesis</keyword>
<organism evidence="7 8">
    <name type="scientific">Virgibacillus halodenitrificans</name>
    <name type="common">Bacillus halodenitrificans</name>
    <dbReference type="NCBI Taxonomy" id="1482"/>
    <lineage>
        <taxon>Bacteria</taxon>
        <taxon>Bacillati</taxon>
        <taxon>Bacillota</taxon>
        <taxon>Bacilli</taxon>
        <taxon>Bacillales</taxon>
        <taxon>Bacillaceae</taxon>
        <taxon>Virgibacillus</taxon>
    </lineage>
</organism>
<dbReference type="HAMAP" id="MF_01928">
    <property type="entry name" value="PurK"/>
    <property type="match status" value="1"/>
</dbReference>
<comment type="subunit">
    <text evidence="4 5">Homodimer.</text>
</comment>
<dbReference type="InterPro" id="IPR040686">
    <property type="entry name" value="PurK_C"/>
</dbReference>
<feature type="binding site" evidence="4">
    <location>
        <begin position="154"/>
        <end position="160"/>
    </location>
    <ligand>
        <name>ATP</name>
        <dbReference type="ChEBI" id="CHEBI:30616"/>
    </ligand>
</feature>
<proteinExistence type="inferred from homology"/>
<feature type="binding site" evidence="4">
    <location>
        <position position="193"/>
    </location>
    <ligand>
        <name>ATP</name>
        <dbReference type="ChEBI" id="CHEBI:30616"/>
    </ligand>
</feature>
<gene>
    <name evidence="4 5 7" type="primary">purK</name>
    <name evidence="7" type="ORF">IC602_13375</name>
</gene>
<sequence>MQKNKPILPPQTIGIIGGGQLGRMMAIAAKYMGYKITVLDPTPDCPTAQVADHHVVAAYDDMEAIKQLCDQSDVVTYEFENVDLHAAAYIEKQGKLPQGAYALEVTQNREKEKQLMKDAGLPIPDFTIVTSGEACEKALQNFTYPCVIKTCRGGYDGKGQLKLTSEADIKEAIAFAEKNKHCIIEQWVAFEKEISVLFTRSRSGEISFFPISENDHKDHILYKTTVPANISHQVMEKAYAAAEILAEKMNIVGTFAIEMFVDGDEIYLNEMAPRPHNSGHYTIEACNISQFSQHIRAICGLPLIDIQLLQQAVMINVLGEDMDTVLRALSQSKSGFVHLYGKDEAKAKRKMGHITFIAPSDKTMKTQLQHFEEAKQ</sequence>
<feature type="binding site" evidence="4">
    <location>
        <position position="149"/>
    </location>
    <ligand>
        <name>ATP</name>
        <dbReference type="ChEBI" id="CHEBI:30616"/>
    </ligand>
</feature>
<dbReference type="PROSITE" id="PS50975">
    <property type="entry name" value="ATP_GRASP"/>
    <property type="match status" value="1"/>
</dbReference>
<dbReference type="InterPro" id="IPR054350">
    <property type="entry name" value="PurT/PurK_preATP-grasp"/>
</dbReference>
<dbReference type="Pfam" id="PF22660">
    <property type="entry name" value="RS_preATP-grasp-like"/>
    <property type="match status" value="1"/>
</dbReference>
<dbReference type="EMBL" id="JACWEZ010000008">
    <property type="protein sequence ID" value="MBD1223591.1"/>
    <property type="molecule type" value="Genomic_DNA"/>
</dbReference>
<comment type="caution">
    <text evidence="7">The sequence shown here is derived from an EMBL/GenBank/DDBJ whole genome shotgun (WGS) entry which is preliminary data.</text>
</comment>
<evidence type="ECO:0000256" key="4">
    <source>
        <dbReference type="HAMAP-Rule" id="MF_01928"/>
    </source>
</evidence>
<dbReference type="GO" id="GO:0034028">
    <property type="term" value="F:5-(carboxyamino)imidazole ribonucleotide synthase activity"/>
    <property type="evidence" value="ECO:0007669"/>
    <property type="project" value="UniProtKB-EC"/>
</dbReference>
<keyword evidence="3 4" id="KW-0067">ATP-binding</keyword>
<dbReference type="Pfam" id="PF02222">
    <property type="entry name" value="ATP-grasp"/>
    <property type="match status" value="1"/>
</dbReference>
<dbReference type="InterPro" id="IPR011054">
    <property type="entry name" value="Rudment_hybrid_motif"/>
</dbReference>
<evidence type="ECO:0000256" key="5">
    <source>
        <dbReference type="RuleBase" id="RU361200"/>
    </source>
</evidence>
<dbReference type="RefSeq" id="WP_189778598.1">
    <property type="nucleotide sequence ID" value="NZ_JACWEZ010000008.1"/>
</dbReference>
<dbReference type="SUPFAM" id="SSF51246">
    <property type="entry name" value="Rudiment single hybrid motif"/>
    <property type="match status" value="1"/>
</dbReference>
<evidence type="ECO:0000313" key="8">
    <source>
        <dbReference type="Proteomes" id="UP000621631"/>
    </source>
</evidence>
<dbReference type="Pfam" id="PF17769">
    <property type="entry name" value="PurK_C"/>
    <property type="match status" value="1"/>
</dbReference>
<evidence type="ECO:0000256" key="2">
    <source>
        <dbReference type="ARBA" id="ARBA00022755"/>
    </source>
</evidence>
<dbReference type="Gene3D" id="3.30.1490.20">
    <property type="entry name" value="ATP-grasp fold, A domain"/>
    <property type="match status" value="1"/>
</dbReference>
<dbReference type="EC" id="6.3.4.18" evidence="4 5"/>
<dbReference type="NCBIfam" id="NF004675">
    <property type="entry name" value="PRK06019.1-1"/>
    <property type="match status" value="1"/>
</dbReference>
<evidence type="ECO:0000313" key="7">
    <source>
        <dbReference type="EMBL" id="MBD1223591.1"/>
    </source>
</evidence>
<dbReference type="NCBIfam" id="NF004676">
    <property type="entry name" value="PRK06019.1-2"/>
    <property type="match status" value="1"/>
</dbReference>
<dbReference type="Gene3D" id="3.40.50.20">
    <property type="match status" value="1"/>
</dbReference>
<keyword evidence="1 4" id="KW-0547">Nucleotide-binding</keyword>
<dbReference type="InterPro" id="IPR016185">
    <property type="entry name" value="PreATP-grasp_dom_sf"/>
</dbReference>
<reference evidence="7 8" key="1">
    <citation type="submission" date="2020-09" db="EMBL/GenBank/DDBJ databases">
        <title>Draft Genome Sequences of Oil-Oxidizing Bacteria Halomonas titanicae, Marinobacter lutaoensis, and Virgibacillus halodenitrificans Isolated from Highly Saline Environments.</title>
        <authorList>
            <person name="Grouzdev D.S."/>
            <person name="Sokolova D.S."/>
            <person name="Semenova E.M."/>
            <person name="Borzenkov I.A."/>
            <person name="Bidzhieva S.K."/>
            <person name="Poltaraus A.B."/>
            <person name="Nazina T.N."/>
        </authorList>
    </citation>
    <scope>NUCLEOTIDE SEQUENCE [LARGE SCALE GENOMIC DNA]</scope>
    <source>
        <strain evidence="7 8">VKM B-3472D</strain>
    </source>
</reference>
<feature type="binding site" evidence="4">
    <location>
        <begin position="269"/>
        <end position="270"/>
    </location>
    <ligand>
        <name>ATP</name>
        <dbReference type="ChEBI" id="CHEBI:30616"/>
    </ligand>
</feature>
<dbReference type="InterPro" id="IPR005875">
    <property type="entry name" value="PurK"/>
</dbReference>
<name>A0ABR7VNV8_VIRHA</name>
<dbReference type="InterPro" id="IPR003135">
    <property type="entry name" value="ATP-grasp_carboxylate-amine"/>
</dbReference>
<dbReference type="NCBIfam" id="TIGR01161">
    <property type="entry name" value="purK"/>
    <property type="match status" value="1"/>
</dbReference>
<feature type="domain" description="ATP-grasp" evidence="6">
    <location>
        <begin position="113"/>
        <end position="299"/>
    </location>
</feature>
<dbReference type="NCBIfam" id="NF004679">
    <property type="entry name" value="PRK06019.1-5"/>
    <property type="match status" value="1"/>
</dbReference>
<feature type="binding site" evidence="4">
    <location>
        <begin position="185"/>
        <end position="188"/>
    </location>
    <ligand>
        <name>ATP</name>
        <dbReference type="ChEBI" id="CHEBI:30616"/>
    </ligand>
</feature>
<comment type="similarity">
    <text evidence="4 5">Belongs to the PurK/PurT family.</text>
</comment>
<dbReference type="Gene3D" id="3.30.470.20">
    <property type="entry name" value="ATP-grasp fold, B domain"/>
    <property type="match status" value="1"/>
</dbReference>
<feature type="binding site" evidence="4">
    <location>
        <position position="109"/>
    </location>
    <ligand>
        <name>ATP</name>
        <dbReference type="ChEBI" id="CHEBI:30616"/>
    </ligand>
</feature>
<dbReference type="SUPFAM" id="SSF56059">
    <property type="entry name" value="Glutathione synthetase ATP-binding domain-like"/>
    <property type="match status" value="1"/>
</dbReference>
<dbReference type="PANTHER" id="PTHR11609">
    <property type="entry name" value="PURINE BIOSYNTHESIS PROTEIN 6/7, PUR6/7"/>
    <property type="match status" value="1"/>
</dbReference>
<dbReference type="InterPro" id="IPR013815">
    <property type="entry name" value="ATP_grasp_subdomain_1"/>
</dbReference>
<feature type="binding site" evidence="4">
    <location>
        <position position="216"/>
    </location>
    <ligand>
        <name>ATP</name>
        <dbReference type="ChEBI" id="CHEBI:30616"/>
    </ligand>
</feature>
<keyword evidence="4 5" id="KW-0436">Ligase</keyword>
<dbReference type="SUPFAM" id="SSF52440">
    <property type="entry name" value="PreATP-grasp domain"/>
    <property type="match status" value="1"/>
</dbReference>
<comment type="function">
    <text evidence="4">Catalyzes the ATP-dependent conversion of 5-aminoimidazole ribonucleotide (AIR) and HCO(3)(-) to N5-carboxyaminoimidazole ribonucleotide (N5-CAIR).</text>
</comment>
<protein>
    <recommendedName>
        <fullName evidence="4 5">N5-carboxyaminoimidazole ribonucleotide synthase</fullName>
        <shortName evidence="4 5">N5-CAIR synthase</shortName>
        <ecNumber evidence="4 5">6.3.4.18</ecNumber>
    </recommendedName>
    <alternativeName>
        <fullName evidence="4 5">5-(carboxyamino)imidazole ribonucleotide synthetase</fullName>
    </alternativeName>
</protein>
<dbReference type="InterPro" id="IPR011761">
    <property type="entry name" value="ATP-grasp"/>
</dbReference>
<evidence type="ECO:0000256" key="3">
    <source>
        <dbReference type="ARBA" id="ARBA00022840"/>
    </source>
</evidence>
<comment type="pathway">
    <text evidence="4 5">Purine metabolism; IMP biosynthesis via de novo pathway; 5-amino-1-(5-phospho-D-ribosyl)imidazole-4-carboxylate from 5-amino-1-(5-phospho-D-ribosyl)imidazole (N5-CAIR route): step 1/2.</text>
</comment>
<dbReference type="Proteomes" id="UP000621631">
    <property type="component" value="Unassembled WGS sequence"/>
</dbReference>
<comment type="function">
    <text evidence="5">Catalyzes the ATP-dependent conversion of 5-aminoimidazole ribonucleotide (AIR) and HCO(3)- to N5-carboxyaminoimidazole ribonucleotide (N5-CAIR).</text>
</comment>
<evidence type="ECO:0000256" key="1">
    <source>
        <dbReference type="ARBA" id="ARBA00022741"/>
    </source>
</evidence>
<accession>A0ABR7VNV8</accession>
<comment type="catalytic activity">
    <reaction evidence="4 5">
        <text>5-amino-1-(5-phospho-beta-D-ribosyl)imidazole + hydrogencarbonate + ATP = 5-carboxyamino-1-(5-phospho-D-ribosyl)imidazole + ADP + phosphate + 2 H(+)</text>
        <dbReference type="Rhea" id="RHEA:19317"/>
        <dbReference type="ChEBI" id="CHEBI:15378"/>
        <dbReference type="ChEBI" id="CHEBI:17544"/>
        <dbReference type="ChEBI" id="CHEBI:30616"/>
        <dbReference type="ChEBI" id="CHEBI:43474"/>
        <dbReference type="ChEBI" id="CHEBI:58730"/>
        <dbReference type="ChEBI" id="CHEBI:137981"/>
        <dbReference type="ChEBI" id="CHEBI:456216"/>
        <dbReference type="EC" id="6.3.4.18"/>
    </reaction>
</comment>
<dbReference type="PANTHER" id="PTHR11609:SF5">
    <property type="entry name" value="PHOSPHORIBOSYLAMINOIMIDAZOLE CARBOXYLASE"/>
    <property type="match status" value="1"/>
</dbReference>